<dbReference type="Gene3D" id="3.40.109.10">
    <property type="entry name" value="NADH Oxidase"/>
    <property type="match status" value="1"/>
</dbReference>
<evidence type="ECO:0000256" key="3">
    <source>
        <dbReference type="ARBA" id="ARBA00022630"/>
    </source>
</evidence>
<dbReference type="STRING" id="1397108.IMCC12053_11"/>
<keyword evidence="5" id="KW-0560">Oxidoreductase</keyword>
<dbReference type="GO" id="GO:0016491">
    <property type="term" value="F:oxidoreductase activity"/>
    <property type="evidence" value="ECO:0007669"/>
    <property type="project" value="UniProtKB-KW"/>
</dbReference>
<keyword evidence="4" id="KW-0288">FMN</keyword>
<sequence>MSSKLTRIAKILGFFSEYAQDLWLFLRYNGHSPLEARERRLSYKTIIEAHTIEKGLSLPHPKPHFGRDKIEALLNMNANWTPQEQELSRSMLVGALRDYQTSFTDVPAPDAALAGRVRTFVEAHDAAQATGGVRHGLNHPAENPEAVRFLESRFAARDFGDRPLTDEELAQVVALAQRAPSQCNRQSSRLHVYRDPAKISALLELQGGARGFSEAVPTLFIVTSEITAWGGPQQRNQPYMDGGLYAMMMMLALDAKGFLNCPLNLAIGNRTERAIKQAGAIPTRERLVVMIAAGTQPDHPIRAANSPRWDAGDICRIHD</sequence>
<reference evidence="7 8" key="1">
    <citation type="submission" date="2015-05" db="EMBL/GenBank/DDBJ databases">
        <authorList>
            <person name="Wang D.B."/>
            <person name="Wang M."/>
        </authorList>
    </citation>
    <scope>NUCLEOTIDE SEQUENCE [LARGE SCALE GENOMIC DNA]</scope>
    <source>
        <strain evidence="7 8">IMCC 12053</strain>
    </source>
</reference>
<comment type="similarity">
    <text evidence="2">Belongs to the nitroreductase family.</text>
</comment>
<accession>A0A0P0A6N9</accession>
<dbReference type="PATRIC" id="fig|1397108.4.peg.11"/>
<dbReference type="PANTHER" id="PTHR43673">
    <property type="entry name" value="NAD(P)H NITROREDUCTASE YDGI-RELATED"/>
    <property type="match status" value="1"/>
</dbReference>
<dbReference type="InterPro" id="IPR029479">
    <property type="entry name" value="Nitroreductase"/>
</dbReference>
<dbReference type="EMBL" id="CP012023">
    <property type="protein sequence ID" value="ALI53961.1"/>
    <property type="molecule type" value="Genomic_DNA"/>
</dbReference>
<gene>
    <name evidence="7" type="ORF">IMCC12053_11</name>
</gene>
<dbReference type="AlphaFoldDB" id="A0A0P0A6N9"/>
<evidence type="ECO:0000313" key="7">
    <source>
        <dbReference type="EMBL" id="ALI53961.1"/>
    </source>
</evidence>
<dbReference type="InterPro" id="IPR000415">
    <property type="entry name" value="Nitroreductase-like"/>
</dbReference>
<name>A0A0P0A6N9_9RHOB</name>
<comment type="cofactor">
    <cofactor evidence="1">
        <name>FMN</name>
        <dbReference type="ChEBI" id="CHEBI:58210"/>
    </cofactor>
</comment>
<organism evidence="7 8">
    <name type="scientific">Celeribacter marinus</name>
    <dbReference type="NCBI Taxonomy" id="1397108"/>
    <lineage>
        <taxon>Bacteria</taxon>
        <taxon>Pseudomonadati</taxon>
        <taxon>Pseudomonadota</taxon>
        <taxon>Alphaproteobacteria</taxon>
        <taxon>Rhodobacterales</taxon>
        <taxon>Roseobacteraceae</taxon>
        <taxon>Celeribacter</taxon>
    </lineage>
</organism>
<evidence type="ECO:0000256" key="4">
    <source>
        <dbReference type="ARBA" id="ARBA00022643"/>
    </source>
</evidence>
<dbReference type="KEGG" id="cmar:IMCC12053_11"/>
<keyword evidence="3" id="KW-0285">Flavoprotein</keyword>
<dbReference type="RefSeq" id="WP_062214548.1">
    <property type="nucleotide sequence ID" value="NZ_CP012023.1"/>
</dbReference>
<dbReference type="Proteomes" id="UP000064920">
    <property type="component" value="Chromosome"/>
</dbReference>
<evidence type="ECO:0000313" key="8">
    <source>
        <dbReference type="Proteomes" id="UP000064920"/>
    </source>
</evidence>
<evidence type="ECO:0000259" key="6">
    <source>
        <dbReference type="Pfam" id="PF00881"/>
    </source>
</evidence>
<dbReference type="SUPFAM" id="SSF55469">
    <property type="entry name" value="FMN-dependent nitroreductase-like"/>
    <property type="match status" value="1"/>
</dbReference>
<dbReference type="Pfam" id="PF00881">
    <property type="entry name" value="Nitroreductase"/>
    <property type="match status" value="1"/>
</dbReference>
<evidence type="ECO:0000256" key="5">
    <source>
        <dbReference type="ARBA" id="ARBA00023002"/>
    </source>
</evidence>
<dbReference type="OrthoDB" id="9802510at2"/>
<protein>
    <submittedName>
        <fullName evidence="7">Putative NADH dehydrogenase/NAD(P)H nitroreductase</fullName>
    </submittedName>
</protein>
<feature type="domain" description="Nitroreductase" evidence="6">
    <location>
        <begin position="151"/>
        <end position="204"/>
    </location>
</feature>
<dbReference type="PANTHER" id="PTHR43673:SF2">
    <property type="entry name" value="NITROREDUCTASE"/>
    <property type="match status" value="1"/>
</dbReference>
<proteinExistence type="inferred from homology"/>
<evidence type="ECO:0000256" key="1">
    <source>
        <dbReference type="ARBA" id="ARBA00001917"/>
    </source>
</evidence>
<evidence type="ECO:0000256" key="2">
    <source>
        <dbReference type="ARBA" id="ARBA00007118"/>
    </source>
</evidence>
<keyword evidence="8" id="KW-1185">Reference proteome</keyword>